<evidence type="ECO:0000256" key="3">
    <source>
        <dbReference type="ARBA" id="ARBA00023274"/>
    </source>
</evidence>
<protein>
    <recommendedName>
        <fullName evidence="4 5">Large ribosomal subunit protein uL10</fullName>
    </recommendedName>
</protein>
<dbReference type="InterPro" id="IPR047865">
    <property type="entry name" value="Ribosomal_uL10_bac_type"/>
</dbReference>
<dbReference type="SUPFAM" id="SSF160369">
    <property type="entry name" value="Ribosomal protein L10-like"/>
    <property type="match status" value="1"/>
</dbReference>
<proteinExistence type="inferred from homology"/>
<accession>A0A937XDG4</accession>
<dbReference type="CDD" id="cd05797">
    <property type="entry name" value="Ribosomal_L10"/>
    <property type="match status" value="1"/>
</dbReference>
<dbReference type="Proteomes" id="UP000748308">
    <property type="component" value="Unassembled WGS sequence"/>
</dbReference>
<keyword evidence="5" id="KW-0699">rRNA-binding</keyword>
<dbReference type="EMBL" id="VGIY01000354">
    <property type="protein sequence ID" value="MBM3318431.1"/>
    <property type="molecule type" value="Genomic_DNA"/>
</dbReference>
<comment type="subunit">
    <text evidence="5">Part of the ribosomal stalk of the 50S ribosomal subunit. The N-terminus interacts with L11 and the large rRNA to form the base of the stalk. The C-terminus forms an elongated spine to which L12 dimers bind in a sequential fashion forming a multimeric L10(L12)X complex.</text>
</comment>
<evidence type="ECO:0000313" key="6">
    <source>
        <dbReference type="EMBL" id="MBM3318431.1"/>
    </source>
</evidence>
<gene>
    <name evidence="5 6" type="primary">rplJ</name>
    <name evidence="6" type="ORF">FJY75_11325</name>
</gene>
<dbReference type="NCBIfam" id="NF000955">
    <property type="entry name" value="PRK00099.1-1"/>
    <property type="match status" value="1"/>
</dbReference>
<sequence>MQKTDKEEAVKYLEHVFENARGIYLADFQGMTVEVISELRRRCRGAEVHFQVAKNTLLRRAADSTGNGALTPHLHGPTAIAVSTRDEVEPARVLISFQGEFSKPQIKGGYVAGKFYDAEQVKELSRLPSKDVLLGSLLSVLQAPLSQFCSVLQAPVRDLARILDQVAKQKESAA</sequence>
<evidence type="ECO:0000256" key="5">
    <source>
        <dbReference type="HAMAP-Rule" id="MF_00362"/>
    </source>
</evidence>
<dbReference type="GO" id="GO:0006412">
    <property type="term" value="P:translation"/>
    <property type="evidence" value="ECO:0007669"/>
    <property type="project" value="UniProtKB-UniRule"/>
</dbReference>
<dbReference type="HAMAP" id="MF_00362">
    <property type="entry name" value="Ribosomal_uL10"/>
    <property type="match status" value="1"/>
</dbReference>
<dbReference type="InterPro" id="IPR043141">
    <property type="entry name" value="Ribosomal_uL10-like_sf"/>
</dbReference>
<dbReference type="PANTHER" id="PTHR11560">
    <property type="entry name" value="39S RIBOSOMAL PROTEIN L10, MITOCHONDRIAL"/>
    <property type="match status" value="1"/>
</dbReference>
<keyword evidence="3 5" id="KW-0687">Ribonucleoprotein</keyword>
<comment type="function">
    <text evidence="5">Forms part of the ribosomal stalk, playing a central role in the interaction of the ribosome with GTP-bound translation factors.</text>
</comment>
<evidence type="ECO:0000256" key="1">
    <source>
        <dbReference type="ARBA" id="ARBA00008889"/>
    </source>
</evidence>
<dbReference type="InterPro" id="IPR001790">
    <property type="entry name" value="Ribosomal_uL10"/>
</dbReference>
<keyword evidence="2 5" id="KW-0689">Ribosomal protein</keyword>
<comment type="caution">
    <text evidence="6">The sequence shown here is derived from an EMBL/GenBank/DDBJ whole genome shotgun (WGS) entry which is preliminary data.</text>
</comment>
<evidence type="ECO:0000256" key="2">
    <source>
        <dbReference type="ARBA" id="ARBA00022980"/>
    </source>
</evidence>
<dbReference type="Gene3D" id="3.30.70.1730">
    <property type="match status" value="1"/>
</dbReference>
<dbReference type="GO" id="GO:0070180">
    <property type="term" value="F:large ribosomal subunit rRNA binding"/>
    <property type="evidence" value="ECO:0007669"/>
    <property type="project" value="UniProtKB-UniRule"/>
</dbReference>
<dbReference type="AlphaFoldDB" id="A0A937XDG4"/>
<reference evidence="6" key="1">
    <citation type="submission" date="2019-03" db="EMBL/GenBank/DDBJ databases">
        <title>Lake Tanganyika Metagenome-Assembled Genomes (MAGs).</title>
        <authorList>
            <person name="Tran P."/>
        </authorList>
    </citation>
    <scope>NUCLEOTIDE SEQUENCE</scope>
    <source>
        <strain evidence="6">M_DeepCast_400m_m2_100</strain>
    </source>
</reference>
<comment type="similarity">
    <text evidence="1 5">Belongs to the universal ribosomal protein uL10 family.</text>
</comment>
<keyword evidence="5" id="KW-0694">RNA-binding</keyword>
<name>A0A937XDG4_UNCEI</name>
<evidence type="ECO:0000256" key="4">
    <source>
        <dbReference type="ARBA" id="ARBA00035202"/>
    </source>
</evidence>
<dbReference type="InterPro" id="IPR022973">
    <property type="entry name" value="Ribosomal_uL10_bac"/>
</dbReference>
<dbReference type="GO" id="GO:1990904">
    <property type="term" value="C:ribonucleoprotein complex"/>
    <property type="evidence" value="ECO:0007669"/>
    <property type="project" value="UniProtKB-KW"/>
</dbReference>
<dbReference type="Pfam" id="PF00466">
    <property type="entry name" value="Ribosomal_L10"/>
    <property type="match status" value="1"/>
</dbReference>
<evidence type="ECO:0000313" key="7">
    <source>
        <dbReference type="Proteomes" id="UP000748308"/>
    </source>
</evidence>
<dbReference type="GO" id="GO:0005840">
    <property type="term" value="C:ribosome"/>
    <property type="evidence" value="ECO:0007669"/>
    <property type="project" value="UniProtKB-KW"/>
</dbReference>
<dbReference type="Gene3D" id="6.10.250.290">
    <property type="match status" value="1"/>
</dbReference>
<organism evidence="6 7">
    <name type="scientific">Eiseniibacteriota bacterium</name>
    <dbReference type="NCBI Taxonomy" id="2212470"/>
    <lineage>
        <taxon>Bacteria</taxon>
        <taxon>Candidatus Eiseniibacteriota</taxon>
    </lineage>
</organism>